<name>A0A3S1A5Y9_9CYAN</name>
<dbReference type="Proteomes" id="UP000271624">
    <property type="component" value="Unassembled WGS sequence"/>
</dbReference>
<keyword evidence="2" id="KW-1185">Reference proteome</keyword>
<dbReference type="RefSeq" id="WP_233786941.1">
    <property type="nucleotide sequence ID" value="NZ_RSCL01000052.1"/>
</dbReference>
<reference evidence="1" key="2">
    <citation type="journal article" date="2019" name="Genome Biol. Evol.">
        <title>Day and night: Metabolic profiles and evolutionary relationships of six axenic non-marine cyanobacteria.</title>
        <authorList>
            <person name="Will S.E."/>
            <person name="Henke P."/>
            <person name="Boedeker C."/>
            <person name="Huang S."/>
            <person name="Brinkmann H."/>
            <person name="Rohde M."/>
            <person name="Jarek M."/>
            <person name="Friedl T."/>
            <person name="Seufert S."/>
            <person name="Schumacher M."/>
            <person name="Overmann J."/>
            <person name="Neumann-Schaal M."/>
            <person name="Petersen J."/>
        </authorList>
    </citation>
    <scope>NUCLEOTIDE SEQUENCE [LARGE SCALE GENOMIC DNA]</scope>
    <source>
        <strain evidence="1">PCC 7102</strain>
    </source>
</reference>
<dbReference type="AlphaFoldDB" id="A0A3S1A5Y9"/>
<protein>
    <submittedName>
        <fullName evidence="1">Uncharacterized protein</fullName>
    </submittedName>
</protein>
<reference evidence="1" key="1">
    <citation type="submission" date="2018-12" db="EMBL/GenBank/DDBJ databases">
        <authorList>
            <person name="Will S."/>
            <person name="Neumann-Schaal M."/>
            <person name="Henke P."/>
        </authorList>
    </citation>
    <scope>NUCLEOTIDE SEQUENCE</scope>
    <source>
        <strain evidence="1">PCC 7102</strain>
    </source>
</reference>
<sequence>MFTQTQNFSINSLDELPISPSQFNDFMNDADSMLHPIGALYTSTVRILRHASWLAEQKAKLTKQEYKELLRKYNWEGEKKAHLKIDEAFGTFAPYQLAQIEPRTLFVIALNLKKYQSVITQMQTLPIITLTRFVV</sequence>
<gene>
    <name evidence="1" type="ORF">DSM106972_094700</name>
</gene>
<proteinExistence type="predicted"/>
<evidence type="ECO:0000313" key="1">
    <source>
        <dbReference type="EMBL" id="RUS93999.1"/>
    </source>
</evidence>
<comment type="caution">
    <text evidence="1">The sequence shown here is derived from an EMBL/GenBank/DDBJ whole genome shotgun (WGS) entry which is preliminary data.</text>
</comment>
<organism evidence="1 2">
    <name type="scientific">Dulcicalothrix desertica PCC 7102</name>
    <dbReference type="NCBI Taxonomy" id="232991"/>
    <lineage>
        <taxon>Bacteria</taxon>
        <taxon>Bacillati</taxon>
        <taxon>Cyanobacteriota</taxon>
        <taxon>Cyanophyceae</taxon>
        <taxon>Nostocales</taxon>
        <taxon>Calotrichaceae</taxon>
        <taxon>Dulcicalothrix</taxon>
    </lineage>
</organism>
<accession>A0A3S1A5Y9</accession>
<dbReference type="EMBL" id="RSCL01000052">
    <property type="protein sequence ID" value="RUS93999.1"/>
    <property type="molecule type" value="Genomic_DNA"/>
</dbReference>
<evidence type="ECO:0000313" key="2">
    <source>
        <dbReference type="Proteomes" id="UP000271624"/>
    </source>
</evidence>